<reference evidence="1 2" key="1">
    <citation type="submission" date="2024-01" db="EMBL/GenBank/DDBJ databases">
        <title>Complete genome of Cladobotryum mycophilum ATHUM6906.</title>
        <authorList>
            <person name="Christinaki A.C."/>
            <person name="Myridakis A.I."/>
            <person name="Kouvelis V.N."/>
        </authorList>
    </citation>
    <scope>NUCLEOTIDE SEQUENCE [LARGE SCALE GENOMIC DNA]</scope>
    <source>
        <strain evidence="1 2">ATHUM6906</strain>
    </source>
</reference>
<keyword evidence="2" id="KW-1185">Reference proteome</keyword>
<sequence length="485" mass="53786">MSPSREQVDLVYQVDLLESIRQGLPVRAKLGKPTKQRDADLEFLAQGPRMFAWGDPAKNPDLTRPAYQMYINRSIIAQLVELQSALSKAATNIIGRWFVDEEANFPERMLIQDNEEHLLRWVAASGVVPPYAGRQGCSRPDFLFSAVSRKPFQPVICEINARFPYNSWLLMGPLSAPFDKLGLDKAGLRTGHDPLALEEAIFKLFDSSRPAHVLMGSEWPGFDVHLLPALFKAKNRPTMRIISPADLHLTPDIDSPTGYHLSCTVRDSASGSETQERVWQLSLDIVQAELGAIDMDILKEISRICINDLRSIYLLHDKRFMGIILEEIDNMVEAGTIDTTEARTLREGIAPTYLPGSAGWISAMASDSRDKFILKSAREGVGKGHVFGHSVSQEEWDSLLQKAGEATELVDGKAFALQRRVDQVQLESLDWQGESMDNFHLVGAWAAVNGVYLGTTGMRLAEDLCVPLGPGARGLNMFAVTDVDV</sequence>
<gene>
    <name evidence="1" type="ORF">PT974_01300</name>
</gene>
<name>A0ABR0T4K7_9HYPO</name>
<dbReference type="Proteomes" id="UP001338125">
    <property type="component" value="Unassembled WGS sequence"/>
</dbReference>
<organism evidence="1 2">
    <name type="scientific">Cladobotryum mycophilum</name>
    <dbReference type="NCBI Taxonomy" id="491253"/>
    <lineage>
        <taxon>Eukaryota</taxon>
        <taxon>Fungi</taxon>
        <taxon>Dikarya</taxon>
        <taxon>Ascomycota</taxon>
        <taxon>Pezizomycotina</taxon>
        <taxon>Sordariomycetes</taxon>
        <taxon>Hypocreomycetidae</taxon>
        <taxon>Hypocreales</taxon>
        <taxon>Hypocreaceae</taxon>
        <taxon>Cladobotryum</taxon>
    </lineage>
</organism>
<evidence type="ECO:0000313" key="1">
    <source>
        <dbReference type="EMBL" id="KAK5998916.1"/>
    </source>
</evidence>
<comment type="caution">
    <text evidence="1">The sequence shown here is derived from an EMBL/GenBank/DDBJ whole genome shotgun (WGS) entry which is preliminary data.</text>
</comment>
<evidence type="ECO:0000313" key="2">
    <source>
        <dbReference type="Proteomes" id="UP001338125"/>
    </source>
</evidence>
<dbReference type="EMBL" id="JAVFKD010000001">
    <property type="protein sequence ID" value="KAK5998916.1"/>
    <property type="molecule type" value="Genomic_DNA"/>
</dbReference>
<proteinExistence type="predicted"/>
<protein>
    <submittedName>
        <fullName evidence="1">Uncharacterized protein</fullName>
    </submittedName>
</protein>
<accession>A0ABR0T4K7</accession>